<dbReference type="EMBL" id="CP042306">
    <property type="protein sequence ID" value="QDZ06552.1"/>
    <property type="molecule type" value="Genomic_DNA"/>
</dbReference>
<feature type="region of interest" description="Disordered" evidence="1">
    <location>
        <begin position="1"/>
        <end position="21"/>
    </location>
</feature>
<evidence type="ECO:0000313" key="2">
    <source>
        <dbReference type="EMBL" id="QDZ06552.1"/>
    </source>
</evidence>
<dbReference type="KEGG" id="spai:FPZ24_02920"/>
<dbReference type="OrthoDB" id="7551375at2"/>
<proteinExistence type="predicted"/>
<reference evidence="2 3" key="1">
    <citation type="submission" date="2019-07" db="EMBL/GenBank/DDBJ databases">
        <title>Full genome sequence of Sphingomonas sp. 4R-6-7(HKS19).</title>
        <authorList>
            <person name="Im W.-T."/>
        </authorList>
    </citation>
    <scope>NUCLEOTIDE SEQUENCE [LARGE SCALE GENOMIC DNA]</scope>
    <source>
        <strain evidence="2 3">HKS19</strain>
    </source>
</reference>
<keyword evidence="3" id="KW-1185">Reference proteome</keyword>
<organism evidence="2 3">
    <name type="scientific">Sphingomonas panacisoli</name>
    <dbReference type="NCBI Taxonomy" id="1813879"/>
    <lineage>
        <taxon>Bacteria</taxon>
        <taxon>Pseudomonadati</taxon>
        <taxon>Pseudomonadota</taxon>
        <taxon>Alphaproteobacteria</taxon>
        <taxon>Sphingomonadales</taxon>
        <taxon>Sphingomonadaceae</taxon>
        <taxon>Sphingomonas</taxon>
    </lineage>
</organism>
<dbReference type="RefSeq" id="WP_146569636.1">
    <property type="nucleotide sequence ID" value="NZ_CP042306.1"/>
</dbReference>
<protein>
    <submittedName>
        <fullName evidence="2">Uncharacterized protein</fullName>
    </submittedName>
</protein>
<accession>A0A5B8LFX3</accession>
<dbReference type="AlphaFoldDB" id="A0A5B8LFX3"/>
<evidence type="ECO:0000313" key="3">
    <source>
        <dbReference type="Proteomes" id="UP000315673"/>
    </source>
</evidence>
<sequence length="94" mass="10754">MRRSTCPKPMPSFRRYSRRCPPPRFAPHERIETFGLAPLADDEPSTPLPQATIHDLLARLERGVAKRQPEPETPREQTLEETLDALRALARRVG</sequence>
<name>A0A5B8LFX3_9SPHN</name>
<dbReference type="Proteomes" id="UP000315673">
    <property type="component" value="Chromosome"/>
</dbReference>
<gene>
    <name evidence="2" type="ORF">FPZ24_02920</name>
</gene>
<evidence type="ECO:0000256" key="1">
    <source>
        <dbReference type="SAM" id="MobiDB-lite"/>
    </source>
</evidence>